<evidence type="ECO:0000313" key="3">
    <source>
        <dbReference type="Proteomes" id="UP001194468"/>
    </source>
</evidence>
<dbReference type="Proteomes" id="UP001194468">
    <property type="component" value="Unassembled WGS sequence"/>
</dbReference>
<feature type="compositionally biased region" description="Polar residues" evidence="1">
    <location>
        <begin position="1"/>
        <end position="10"/>
    </location>
</feature>
<feature type="non-terminal residue" evidence="2">
    <location>
        <position position="1"/>
    </location>
</feature>
<dbReference type="EMBL" id="WHUW01000006">
    <property type="protein sequence ID" value="KAF8444731.1"/>
    <property type="molecule type" value="Genomic_DNA"/>
</dbReference>
<keyword evidence="3" id="KW-1185">Reference proteome</keyword>
<accession>A0AAD4C0W4</accession>
<feature type="compositionally biased region" description="Basic and acidic residues" evidence="1">
    <location>
        <begin position="58"/>
        <end position="71"/>
    </location>
</feature>
<name>A0AAD4C0W4_BOLED</name>
<evidence type="ECO:0000313" key="2">
    <source>
        <dbReference type="EMBL" id="KAF8444731.1"/>
    </source>
</evidence>
<sequence>TGPLQAPTNEKNSRDTDTILNSKKRKRRRPMGPLQVPRKPRQIPETTSPPPMTCVSPRESHWRGPEDLATA</sequence>
<organism evidence="2 3">
    <name type="scientific">Boletus edulis BED1</name>
    <dbReference type="NCBI Taxonomy" id="1328754"/>
    <lineage>
        <taxon>Eukaryota</taxon>
        <taxon>Fungi</taxon>
        <taxon>Dikarya</taxon>
        <taxon>Basidiomycota</taxon>
        <taxon>Agaricomycotina</taxon>
        <taxon>Agaricomycetes</taxon>
        <taxon>Agaricomycetidae</taxon>
        <taxon>Boletales</taxon>
        <taxon>Boletineae</taxon>
        <taxon>Boletaceae</taxon>
        <taxon>Boletoideae</taxon>
        <taxon>Boletus</taxon>
    </lineage>
</organism>
<protein>
    <submittedName>
        <fullName evidence="2">Uncharacterized protein</fullName>
    </submittedName>
</protein>
<dbReference type="AlphaFoldDB" id="A0AAD4C0W4"/>
<evidence type="ECO:0000256" key="1">
    <source>
        <dbReference type="SAM" id="MobiDB-lite"/>
    </source>
</evidence>
<gene>
    <name evidence="2" type="ORF">L210DRAFT_3530866</name>
</gene>
<proteinExistence type="predicted"/>
<feature type="region of interest" description="Disordered" evidence="1">
    <location>
        <begin position="1"/>
        <end position="71"/>
    </location>
</feature>
<reference evidence="2" key="1">
    <citation type="submission" date="2019-10" db="EMBL/GenBank/DDBJ databases">
        <authorList>
            <consortium name="DOE Joint Genome Institute"/>
            <person name="Kuo A."/>
            <person name="Miyauchi S."/>
            <person name="Kiss E."/>
            <person name="Drula E."/>
            <person name="Kohler A."/>
            <person name="Sanchez-Garcia M."/>
            <person name="Andreopoulos B."/>
            <person name="Barry K.W."/>
            <person name="Bonito G."/>
            <person name="Buee M."/>
            <person name="Carver A."/>
            <person name="Chen C."/>
            <person name="Cichocki N."/>
            <person name="Clum A."/>
            <person name="Culley D."/>
            <person name="Crous P.W."/>
            <person name="Fauchery L."/>
            <person name="Girlanda M."/>
            <person name="Hayes R."/>
            <person name="Keri Z."/>
            <person name="LaButti K."/>
            <person name="Lipzen A."/>
            <person name="Lombard V."/>
            <person name="Magnuson J."/>
            <person name="Maillard F."/>
            <person name="Morin E."/>
            <person name="Murat C."/>
            <person name="Nolan M."/>
            <person name="Ohm R."/>
            <person name="Pangilinan J."/>
            <person name="Pereira M."/>
            <person name="Perotto S."/>
            <person name="Peter M."/>
            <person name="Riley R."/>
            <person name="Sitrit Y."/>
            <person name="Stielow B."/>
            <person name="Szollosi G."/>
            <person name="Zifcakova L."/>
            <person name="Stursova M."/>
            <person name="Spatafora J.W."/>
            <person name="Tedersoo L."/>
            <person name="Vaario L.-M."/>
            <person name="Yamada A."/>
            <person name="Yan M."/>
            <person name="Wang P."/>
            <person name="Xu J."/>
            <person name="Bruns T."/>
            <person name="Baldrian P."/>
            <person name="Vilgalys R."/>
            <person name="Henrissat B."/>
            <person name="Grigoriev I.V."/>
            <person name="Hibbett D."/>
            <person name="Nagy L.G."/>
            <person name="Martin F.M."/>
        </authorList>
    </citation>
    <scope>NUCLEOTIDE SEQUENCE</scope>
    <source>
        <strain evidence="2">BED1</strain>
    </source>
</reference>
<comment type="caution">
    <text evidence="2">The sequence shown here is derived from an EMBL/GenBank/DDBJ whole genome shotgun (WGS) entry which is preliminary data.</text>
</comment>
<reference evidence="2" key="2">
    <citation type="journal article" date="2020" name="Nat. Commun.">
        <title>Large-scale genome sequencing of mycorrhizal fungi provides insights into the early evolution of symbiotic traits.</title>
        <authorList>
            <person name="Miyauchi S."/>
            <person name="Kiss E."/>
            <person name="Kuo A."/>
            <person name="Drula E."/>
            <person name="Kohler A."/>
            <person name="Sanchez-Garcia M."/>
            <person name="Morin E."/>
            <person name="Andreopoulos B."/>
            <person name="Barry K.W."/>
            <person name="Bonito G."/>
            <person name="Buee M."/>
            <person name="Carver A."/>
            <person name="Chen C."/>
            <person name="Cichocki N."/>
            <person name="Clum A."/>
            <person name="Culley D."/>
            <person name="Crous P.W."/>
            <person name="Fauchery L."/>
            <person name="Girlanda M."/>
            <person name="Hayes R.D."/>
            <person name="Keri Z."/>
            <person name="LaButti K."/>
            <person name="Lipzen A."/>
            <person name="Lombard V."/>
            <person name="Magnuson J."/>
            <person name="Maillard F."/>
            <person name="Murat C."/>
            <person name="Nolan M."/>
            <person name="Ohm R.A."/>
            <person name="Pangilinan J."/>
            <person name="Pereira M.F."/>
            <person name="Perotto S."/>
            <person name="Peter M."/>
            <person name="Pfister S."/>
            <person name="Riley R."/>
            <person name="Sitrit Y."/>
            <person name="Stielow J.B."/>
            <person name="Szollosi G."/>
            <person name="Zifcakova L."/>
            <person name="Stursova M."/>
            <person name="Spatafora J.W."/>
            <person name="Tedersoo L."/>
            <person name="Vaario L.M."/>
            <person name="Yamada A."/>
            <person name="Yan M."/>
            <person name="Wang P."/>
            <person name="Xu J."/>
            <person name="Bruns T."/>
            <person name="Baldrian P."/>
            <person name="Vilgalys R."/>
            <person name="Dunand C."/>
            <person name="Henrissat B."/>
            <person name="Grigoriev I.V."/>
            <person name="Hibbett D."/>
            <person name="Nagy L.G."/>
            <person name="Martin F.M."/>
        </authorList>
    </citation>
    <scope>NUCLEOTIDE SEQUENCE</scope>
    <source>
        <strain evidence="2">BED1</strain>
    </source>
</reference>